<evidence type="ECO:0000259" key="2">
    <source>
        <dbReference type="Pfam" id="PF00326"/>
    </source>
</evidence>
<keyword evidence="4" id="KW-1185">Reference proteome</keyword>
<sequence length="305" mass="32530">MRLIPAICLASALILPACSGQSDFPEEPLAEARQRQGANVTRELRQAGEAEVPPASVLQLVHYPSAVGDISGYLSPPPADGSRWPAIIWISGGDLSIGDVFWQSQPADNDQSASVFRDAGIATFYPSLRGLNGNPGQNEGFYGEVDDVIAATRWLRQQPGIDPDRIYLGGHSSGATLVLLAAEMADEWQGVFAFGPVTDPRLYGENVPVPIAEDDSQGALLRQPLAWLKDIRSPTFVIEGTGQGNIDELQTMAAASSNPHLHFVEAPDCDHFSVLQPVSRLVAQAISANQTASLAQSGALAHRCQ</sequence>
<name>A0A6I4TQS1_9SPHN</name>
<dbReference type="InterPro" id="IPR001375">
    <property type="entry name" value="Peptidase_S9_cat"/>
</dbReference>
<dbReference type="Gene3D" id="3.40.50.1820">
    <property type="entry name" value="alpha/beta hydrolase"/>
    <property type="match status" value="1"/>
</dbReference>
<gene>
    <name evidence="3" type="ORF">GRI97_01740</name>
</gene>
<dbReference type="GO" id="GO:0052689">
    <property type="term" value="F:carboxylic ester hydrolase activity"/>
    <property type="evidence" value="ECO:0007669"/>
    <property type="project" value="UniProtKB-ARBA"/>
</dbReference>
<dbReference type="Pfam" id="PF00326">
    <property type="entry name" value="Peptidase_S9"/>
    <property type="match status" value="1"/>
</dbReference>
<reference evidence="3 4" key="1">
    <citation type="submission" date="2019-12" db="EMBL/GenBank/DDBJ databases">
        <title>Genomic-based taxomic classification of the family Erythrobacteraceae.</title>
        <authorList>
            <person name="Xu L."/>
        </authorList>
    </citation>
    <scope>NUCLEOTIDE SEQUENCE [LARGE SCALE GENOMIC DNA]</scope>
    <source>
        <strain evidence="3 4">S36</strain>
    </source>
</reference>
<keyword evidence="1 3" id="KW-0378">Hydrolase</keyword>
<dbReference type="InterPro" id="IPR029058">
    <property type="entry name" value="AB_hydrolase_fold"/>
</dbReference>
<dbReference type="GO" id="GO:0006508">
    <property type="term" value="P:proteolysis"/>
    <property type="evidence" value="ECO:0007669"/>
    <property type="project" value="InterPro"/>
</dbReference>
<evidence type="ECO:0000313" key="3">
    <source>
        <dbReference type="EMBL" id="MXO97709.1"/>
    </source>
</evidence>
<dbReference type="Proteomes" id="UP000469430">
    <property type="component" value="Unassembled WGS sequence"/>
</dbReference>
<protein>
    <submittedName>
        <fullName evidence="3">Alpha/beta fold hydrolase</fullName>
    </submittedName>
</protein>
<dbReference type="RefSeq" id="WP_161389416.1">
    <property type="nucleotide sequence ID" value="NZ_JBHSCP010000001.1"/>
</dbReference>
<organism evidence="3 4">
    <name type="scientific">Croceibacterium xixiisoli</name>
    <dbReference type="NCBI Taxonomy" id="1476466"/>
    <lineage>
        <taxon>Bacteria</taxon>
        <taxon>Pseudomonadati</taxon>
        <taxon>Pseudomonadota</taxon>
        <taxon>Alphaproteobacteria</taxon>
        <taxon>Sphingomonadales</taxon>
        <taxon>Erythrobacteraceae</taxon>
        <taxon>Croceibacterium</taxon>
    </lineage>
</organism>
<dbReference type="PANTHER" id="PTHR22946:SF9">
    <property type="entry name" value="POLYKETIDE TRANSFERASE AF380"/>
    <property type="match status" value="1"/>
</dbReference>
<comment type="caution">
    <text evidence="3">The sequence shown here is derived from an EMBL/GenBank/DDBJ whole genome shotgun (WGS) entry which is preliminary data.</text>
</comment>
<dbReference type="PANTHER" id="PTHR22946">
    <property type="entry name" value="DIENELACTONE HYDROLASE DOMAIN-CONTAINING PROTEIN-RELATED"/>
    <property type="match status" value="1"/>
</dbReference>
<evidence type="ECO:0000256" key="1">
    <source>
        <dbReference type="ARBA" id="ARBA00022801"/>
    </source>
</evidence>
<feature type="domain" description="Peptidase S9 prolyl oligopeptidase catalytic" evidence="2">
    <location>
        <begin position="111"/>
        <end position="206"/>
    </location>
</feature>
<dbReference type="EMBL" id="WTYJ01000001">
    <property type="protein sequence ID" value="MXO97709.1"/>
    <property type="molecule type" value="Genomic_DNA"/>
</dbReference>
<accession>A0A6I4TQS1</accession>
<dbReference type="GO" id="GO:0008236">
    <property type="term" value="F:serine-type peptidase activity"/>
    <property type="evidence" value="ECO:0007669"/>
    <property type="project" value="InterPro"/>
</dbReference>
<proteinExistence type="predicted"/>
<dbReference type="AlphaFoldDB" id="A0A6I4TQS1"/>
<dbReference type="SUPFAM" id="SSF53474">
    <property type="entry name" value="alpha/beta-Hydrolases"/>
    <property type="match status" value="1"/>
</dbReference>
<dbReference type="InterPro" id="IPR050261">
    <property type="entry name" value="FrsA_esterase"/>
</dbReference>
<evidence type="ECO:0000313" key="4">
    <source>
        <dbReference type="Proteomes" id="UP000469430"/>
    </source>
</evidence>
<dbReference type="OrthoDB" id="9771666at2"/>